<dbReference type="EMBL" id="FXAT01000011">
    <property type="protein sequence ID" value="SMG58276.1"/>
    <property type="molecule type" value="Genomic_DNA"/>
</dbReference>
<protein>
    <submittedName>
        <fullName evidence="1">Zn-binding Pro-Ala-Ala-Arg (PAAR) domain-containing protein, incolved in TypeVI secretion</fullName>
    </submittedName>
</protein>
<gene>
    <name evidence="1" type="ORF">SAMN06265784_1112</name>
</gene>
<evidence type="ECO:0000313" key="1">
    <source>
        <dbReference type="EMBL" id="SMG58276.1"/>
    </source>
</evidence>
<sequence>MKNGNDQPMIRLGGRTTHGGTVVEAARDLMHGGIPVALDGHGVECPKCGGVYPVIATGQWIHNGKRVGYAGDSTGCGAILLAS</sequence>
<dbReference type="AlphaFoldDB" id="A0A1X7LWL3"/>
<dbReference type="RefSeq" id="WP_085488431.1">
    <property type="nucleotide sequence ID" value="NZ_FXAT01000011.1"/>
</dbReference>
<dbReference type="STRING" id="1515439.SAMN06265784_1112"/>
<dbReference type="InterPro" id="IPR008727">
    <property type="entry name" value="PAAR_motif"/>
</dbReference>
<keyword evidence="2" id="KW-1185">Reference proteome</keyword>
<reference evidence="2" key="1">
    <citation type="submission" date="2017-04" db="EMBL/GenBank/DDBJ databases">
        <authorList>
            <person name="Varghese N."/>
            <person name="Submissions S."/>
        </authorList>
    </citation>
    <scope>NUCLEOTIDE SEQUENCE [LARGE SCALE GENOMIC DNA]</scope>
    <source>
        <strain evidence="2">LMG 29540</strain>
    </source>
</reference>
<organism evidence="1 2">
    <name type="scientific">Paraburkholderia susongensis</name>
    <dbReference type="NCBI Taxonomy" id="1515439"/>
    <lineage>
        <taxon>Bacteria</taxon>
        <taxon>Pseudomonadati</taxon>
        <taxon>Pseudomonadota</taxon>
        <taxon>Betaproteobacteria</taxon>
        <taxon>Burkholderiales</taxon>
        <taxon>Burkholderiaceae</taxon>
        <taxon>Paraburkholderia</taxon>
    </lineage>
</organism>
<proteinExistence type="predicted"/>
<name>A0A1X7LWL3_9BURK</name>
<dbReference type="OrthoDB" id="8565659at2"/>
<accession>A0A1X7LWL3</accession>
<dbReference type="Gene3D" id="2.60.200.60">
    <property type="match status" value="1"/>
</dbReference>
<dbReference type="CDD" id="cd14744">
    <property type="entry name" value="PAAR_CT_2"/>
    <property type="match status" value="1"/>
</dbReference>
<evidence type="ECO:0000313" key="2">
    <source>
        <dbReference type="Proteomes" id="UP000193228"/>
    </source>
</evidence>
<dbReference type="Proteomes" id="UP000193228">
    <property type="component" value="Unassembled WGS sequence"/>
</dbReference>
<dbReference type="Pfam" id="PF05488">
    <property type="entry name" value="PAAR_motif"/>
    <property type="match status" value="1"/>
</dbReference>